<feature type="transmembrane region" description="Helical" evidence="9">
    <location>
        <begin position="444"/>
        <end position="462"/>
    </location>
</feature>
<evidence type="ECO:0000256" key="1">
    <source>
        <dbReference type="ARBA" id="ARBA00004477"/>
    </source>
</evidence>
<dbReference type="GO" id="GO:0098553">
    <property type="term" value="C:lumenal side of endoplasmic reticulum membrane"/>
    <property type="evidence" value="ECO:0007669"/>
    <property type="project" value="TreeGrafter"/>
</dbReference>
<feature type="transmembrane region" description="Helical" evidence="9">
    <location>
        <begin position="276"/>
        <end position="297"/>
    </location>
</feature>
<dbReference type="PANTHER" id="PTHR12174">
    <property type="entry name" value="SIGNAL PEPTIDE PEPTIDASE"/>
    <property type="match status" value="1"/>
</dbReference>
<feature type="region of interest" description="Disordered" evidence="8">
    <location>
        <begin position="574"/>
        <end position="593"/>
    </location>
</feature>
<dbReference type="Pfam" id="PF04258">
    <property type="entry name" value="Peptidase_A22B"/>
    <property type="match status" value="1"/>
</dbReference>
<feature type="compositionally biased region" description="Basic and acidic residues" evidence="8">
    <location>
        <begin position="574"/>
        <end position="584"/>
    </location>
</feature>
<keyword evidence="11" id="KW-1185">Reference proteome</keyword>
<dbReference type="Proteomes" id="UP000799441">
    <property type="component" value="Unassembled WGS sequence"/>
</dbReference>
<dbReference type="GO" id="GO:0098554">
    <property type="term" value="C:cytoplasmic side of endoplasmic reticulum membrane"/>
    <property type="evidence" value="ECO:0007669"/>
    <property type="project" value="TreeGrafter"/>
</dbReference>
<accession>A0A9P4UKV1</accession>
<organism evidence="10 11">
    <name type="scientific">Polychaeton citri CBS 116435</name>
    <dbReference type="NCBI Taxonomy" id="1314669"/>
    <lineage>
        <taxon>Eukaryota</taxon>
        <taxon>Fungi</taxon>
        <taxon>Dikarya</taxon>
        <taxon>Ascomycota</taxon>
        <taxon>Pezizomycotina</taxon>
        <taxon>Dothideomycetes</taxon>
        <taxon>Dothideomycetidae</taxon>
        <taxon>Capnodiales</taxon>
        <taxon>Capnodiaceae</taxon>
        <taxon>Polychaeton</taxon>
    </lineage>
</organism>
<evidence type="ECO:0000256" key="9">
    <source>
        <dbReference type="SAM" id="Phobius"/>
    </source>
</evidence>
<protein>
    <recommendedName>
        <fullName evidence="12">Signal peptide peptidase</fullName>
    </recommendedName>
</protein>
<keyword evidence="3 9" id="KW-0812">Transmembrane</keyword>
<feature type="transmembrane region" description="Helical" evidence="9">
    <location>
        <begin position="24"/>
        <end position="42"/>
    </location>
</feature>
<comment type="caution">
    <text evidence="10">The sequence shown here is derived from an EMBL/GenBank/DDBJ whole genome shotgun (WGS) entry which is preliminary data.</text>
</comment>
<feature type="compositionally biased region" description="Basic and acidic residues" evidence="8">
    <location>
        <begin position="55"/>
        <end position="65"/>
    </location>
</feature>
<name>A0A9P4UKV1_9PEZI</name>
<feature type="compositionally biased region" description="Basic and acidic residues" evidence="8">
    <location>
        <begin position="520"/>
        <end position="550"/>
    </location>
</feature>
<comment type="similarity">
    <text evidence="2">Belongs to the peptidase A22B family.</text>
</comment>
<gene>
    <name evidence="10" type="ORF">K431DRAFT_286735</name>
</gene>
<dbReference type="GO" id="GO:0006465">
    <property type="term" value="P:signal peptide processing"/>
    <property type="evidence" value="ECO:0007669"/>
    <property type="project" value="TreeGrafter"/>
</dbReference>
<feature type="transmembrane region" description="Helical" evidence="9">
    <location>
        <begin position="336"/>
        <end position="356"/>
    </location>
</feature>
<keyword evidence="6 9" id="KW-1133">Transmembrane helix</keyword>
<dbReference type="GO" id="GO:0033619">
    <property type="term" value="P:membrane protein proteolysis"/>
    <property type="evidence" value="ECO:0007669"/>
    <property type="project" value="TreeGrafter"/>
</dbReference>
<dbReference type="InterPro" id="IPR007369">
    <property type="entry name" value="Peptidase_A22B_SPP"/>
</dbReference>
<evidence type="ECO:0000256" key="4">
    <source>
        <dbReference type="ARBA" id="ARBA00022801"/>
    </source>
</evidence>
<evidence type="ECO:0008006" key="12">
    <source>
        <dbReference type="Google" id="ProtNLM"/>
    </source>
</evidence>
<dbReference type="OrthoDB" id="29661at2759"/>
<evidence type="ECO:0000256" key="2">
    <source>
        <dbReference type="ARBA" id="ARBA00006859"/>
    </source>
</evidence>
<evidence type="ECO:0000256" key="3">
    <source>
        <dbReference type="ARBA" id="ARBA00022692"/>
    </source>
</evidence>
<evidence type="ECO:0000256" key="6">
    <source>
        <dbReference type="ARBA" id="ARBA00022989"/>
    </source>
</evidence>
<evidence type="ECO:0000313" key="10">
    <source>
        <dbReference type="EMBL" id="KAF2719442.1"/>
    </source>
</evidence>
<keyword evidence="5" id="KW-0256">Endoplasmic reticulum</keyword>
<evidence type="ECO:0000313" key="11">
    <source>
        <dbReference type="Proteomes" id="UP000799441"/>
    </source>
</evidence>
<comment type="subcellular location">
    <subcellularLocation>
        <location evidence="1">Endoplasmic reticulum membrane</location>
        <topology evidence="1">Multi-pass membrane protein</topology>
    </subcellularLocation>
</comment>
<feature type="region of interest" description="Disordered" evidence="8">
    <location>
        <begin position="49"/>
        <end position="74"/>
    </location>
</feature>
<dbReference type="InterPro" id="IPR006639">
    <property type="entry name" value="Preselin/SPP"/>
</dbReference>
<dbReference type="EMBL" id="MU003811">
    <property type="protein sequence ID" value="KAF2719442.1"/>
    <property type="molecule type" value="Genomic_DNA"/>
</dbReference>
<feature type="transmembrane region" description="Helical" evidence="9">
    <location>
        <begin position="421"/>
        <end position="438"/>
    </location>
</feature>
<proteinExistence type="inferred from homology"/>
<dbReference type="AlphaFoldDB" id="A0A9P4UKV1"/>
<feature type="region of interest" description="Disordered" evidence="8">
    <location>
        <begin position="520"/>
        <end position="557"/>
    </location>
</feature>
<feature type="transmembrane region" description="Helical" evidence="9">
    <location>
        <begin position="87"/>
        <end position="105"/>
    </location>
</feature>
<sequence>MATETTAGFLDEALKHLADNRPLLPMYLHLILSALFPIYTGAHASLSRPASAAEPPKKDKTRSDTAQEDGDDEETIQKMEGLSPQDAIIFPITAGLVLGGLYFLIKYYGADVINFVLGWYFSVVGVFSVAKLVNDGIGFLSQLVFPRHFNYKGRVWKASEGDRKMNALDGSETTDMASPQTPTPLLPWLNGRGAKGAWGIRAVVKRKFAFEAYARTLFDISAKITLLNILATAISIALIAYSNLVSCPWWLTNIQGFAVSYSALQYMSPTSFTTGTLILIGLFFYDIWAVFFTPLMVSVATNLEQPIKLVFPRPDEPGVDGEPPVKNYSMLGLGDIVLPGIVIGLALRFDLHLFYLKQQQRRGKSLRSSEINGSTASEVEKPLYISATSRWGDRLWTWSAKSPLPEVEAARFPKPYFNASLVGYVLGMLTTLAVMSIFQHAQPALLYLVPGVLISLWTTAIARGEVKEMWAFSEGLEEELEDEKKKEESKNIKVGDAEVGSFGRFWKLFSQGDKTVNKDAKNTLESKKLSGEARSEGTTKTNDAGEKKEKEDEDENDDKVGLWLYVSIRDVDFKPKSTKGRRDSPTAPYPSLE</sequence>
<keyword evidence="4" id="KW-0378">Hydrolase</keyword>
<feature type="transmembrane region" description="Helical" evidence="9">
    <location>
        <begin position="224"/>
        <end position="242"/>
    </location>
</feature>
<evidence type="ECO:0000256" key="5">
    <source>
        <dbReference type="ARBA" id="ARBA00022824"/>
    </source>
</evidence>
<reference evidence="10" key="1">
    <citation type="journal article" date="2020" name="Stud. Mycol.">
        <title>101 Dothideomycetes genomes: a test case for predicting lifestyles and emergence of pathogens.</title>
        <authorList>
            <person name="Haridas S."/>
            <person name="Albert R."/>
            <person name="Binder M."/>
            <person name="Bloem J."/>
            <person name="Labutti K."/>
            <person name="Salamov A."/>
            <person name="Andreopoulos B."/>
            <person name="Baker S."/>
            <person name="Barry K."/>
            <person name="Bills G."/>
            <person name="Bluhm B."/>
            <person name="Cannon C."/>
            <person name="Castanera R."/>
            <person name="Culley D."/>
            <person name="Daum C."/>
            <person name="Ezra D."/>
            <person name="Gonzalez J."/>
            <person name="Henrissat B."/>
            <person name="Kuo A."/>
            <person name="Liang C."/>
            <person name="Lipzen A."/>
            <person name="Lutzoni F."/>
            <person name="Magnuson J."/>
            <person name="Mondo S."/>
            <person name="Nolan M."/>
            <person name="Ohm R."/>
            <person name="Pangilinan J."/>
            <person name="Park H.-J."/>
            <person name="Ramirez L."/>
            <person name="Alfaro M."/>
            <person name="Sun H."/>
            <person name="Tritt A."/>
            <person name="Yoshinaga Y."/>
            <person name="Zwiers L.-H."/>
            <person name="Turgeon B."/>
            <person name="Goodwin S."/>
            <person name="Spatafora J."/>
            <person name="Crous P."/>
            <person name="Grigoriev I."/>
        </authorList>
    </citation>
    <scope>NUCLEOTIDE SEQUENCE</scope>
    <source>
        <strain evidence="10">CBS 116435</strain>
    </source>
</reference>
<dbReference type="GO" id="GO:0042500">
    <property type="term" value="F:aspartic endopeptidase activity, intramembrane cleaving"/>
    <property type="evidence" value="ECO:0007669"/>
    <property type="project" value="InterPro"/>
</dbReference>
<dbReference type="PANTHER" id="PTHR12174:SF23">
    <property type="entry name" value="MINOR HISTOCOMPATIBILITY ANTIGEN H13"/>
    <property type="match status" value="1"/>
</dbReference>
<evidence type="ECO:0000256" key="7">
    <source>
        <dbReference type="ARBA" id="ARBA00023136"/>
    </source>
</evidence>
<feature type="transmembrane region" description="Helical" evidence="9">
    <location>
        <begin position="117"/>
        <end position="145"/>
    </location>
</feature>
<evidence type="ECO:0000256" key="8">
    <source>
        <dbReference type="SAM" id="MobiDB-lite"/>
    </source>
</evidence>
<keyword evidence="7 9" id="KW-0472">Membrane</keyword>
<dbReference type="SMART" id="SM00730">
    <property type="entry name" value="PSN"/>
    <property type="match status" value="1"/>
</dbReference>